<evidence type="ECO:0000256" key="1">
    <source>
        <dbReference type="SAM" id="MobiDB-lite"/>
    </source>
</evidence>
<feature type="region of interest" description="Disordered" evidence="1">
    <location>
        <begin position="121"/>
        <end position="141"/>
    </location>
</feature>
<proteinExistence type="predicted"/>
<reference evidence="4 5" key="1">
    <citation type="submission" date="2019-08" db="EMBL/GenBank/DDBJ databases">
        <title>Draft genome sequences of two oriental melons (Cucumis melo L. var makuwa).</title>
        <authorList>
            <person name="Kwon S.-Y."/>
        </authorList>
    </citation>
    <scope>NUCLEOTIDE SEQUENCE [LARGE SCALE GENOMIC DNA]</scope>
    <source>
        <strain evidence="5">cv. Chang Bougi</strain>
        <strain evidence="4">cv. SW 3</strain>
        <tissue evidence="2">Leaf</tissue>
    </source>
</reference>
<dbReference type="EMBL" id="SSTD01000710">
    <property type="protein sequence ID" value="TYK30198.1"/>
    <property type="molecule type" value="Genomic_DNA"/>
</dbReference>
<accession>A0A5A7VKG5</accession>
<keyword evidence="2" id="KW-0132">Cell division</keyword>
<feature type="region of interest" description="Disordered" evidence="1">
    <location>
        <begin position="1"/>
        <end position="22"/>
    </location>
</feature>
<dbReference type="Proteomes" id="UP000321393">
    <property type="component" value="Unassembled WGS sequence"/>
</dbReference>
<protein>
    <submittedName>
        <fullName evidence="2">Cell division protein ftsH</fullName>
    </submittedName>
</protein>
<dbReference type="AlphaFoldDB" id="A0A5A7VKG5"/>
<evidence type="ECO:0000313" key="5">
    <source>
        <dbReference type="Proteomes" id="UP000321947"/>
    </source>
</evidence>
<dbReference type="Proteomes" id="UP000321947">
    <property type="component" value="Unassembled WGS sequence"/>
</dbReference>
<dbReference type="GO" id="GO:0051301">
    <property type="term" value="P:cell division"/>
    <property type="evidence" value="ECO:0007669"/>
    <property type="project" value="UniProtKB-KW"/>
</dbReference>
<evidence type="ECO:0000313" key="3">
    <source>
        <dbReference type="EMBL" id="TYK30198.1"/>
    </source>
</evidence>
<comment type="caution">
    <text evidence="2">The sequence shown here is derived from an EMBL/GenBank/DDBJ whole genome shotgun (WGS) entry which is preliminary data.</text>
</comment>
<evidence type="ECO:0000313" key="2">
    <source>
        <dbReference type="EMBL" id="KAA0066916.1"/>
    </source>
</evidence>
<dbReference type="EMBL" id="SSTE01000742">
    <property type="protein sequence ID" value="KAA0066916.1"/>
    <property type="molecule type" value="Genomic_DNA"/>
</dbReference>
<feature type="compositionally biased region" description="Basic residues" evidence="1">
    <location>
        <begin position="1"/>
        <end position="17"/>
    </location>
</feature>
<keyword evidence="2" id="KW-0131">Cell cycle</keyword>
<feature type="region of interest" description="Disordered" evidence="1">
    <location>
        <begin position="76"/>
        <end position="106"/>
    </location>
</feature>
<name>A0A5A7VKG5_CUCMM</name>
<sequence length="141" mass="16087">MVRKSGRCLGSRMKHMKSNKDDPIMINDTEVCGTVYKGDDEYELRGPTCTQIMLYEEKKYVKPDVVFETPKTKMAMHDRGEESELMNEGDRSSDIPPNKLLESDENNLPIAKRRLFKDALKGKGKTSETENVQCIIDPAKE</sequence>
<organism evidence="2 4">
    <name type="scientific">Cucumis melo var. makuwa</name>
    <name type="common">Oriental melon</name>
    <dbReference type="NCBI Taxonomy" id="1194695"/>
    <lineage>
        <taxon>Eukaryota</taxon>
        <taxon>Viridiplantae</taxon>
        <taxon>Streptophyta</taxon>
        <taxon>Embryophyta</taxon>
        <taxon>Tracheophyta</taxon>
        <taxon>Spermatophyta</taxon>
        <taxon>Magnoliopsida</taxon>
        <taxon>eudicotyledons</taxon>
        <taxon>Gunneridae</taxon>
        <taxon>Pentapetalae</taxon>
        <taxon>rosids</taxon>
        <taxon>fabids</taxon>
        <taxon>Cucurbitales</taxon>
        <taxon>Cucurbitaceae</taxon>
        <taxon>Benincaseae</taxon>
        <taxon>Cucumis</taxon>
    </lineage>
</organism>
<feature type="compositionally biased region" description="Basic and acidic residues" evidence="1">
    <location>
        <begin position="76"/>
        <end position="93"/>
    </location>
</feature>
<evidence type="ECO:0000313" key="4">
    <source>
        <dbReference type="Proteomes" id="UP000321393"/>
    </source>
</evidence>
<gene>
    <name evidence="3" type="ORF">E5676_scaffold595G00090</name>
    <name evidence="2" type="ORF">E6C27_scaffold550G00430</name>
</gene>